<accession>A0A1G4X2Z0</accession>
<evidence type="ECO:0000256" key="1">
    <source>
        <dbReference type="SAM" id="MobiDB-lite"/>
    </source>
</evidence>
<name>A0A1G4X2Z0_9MYCO</name>
<protein>
    <recommendedName>
        <fullName evidence="4">Lipoprotein LpqN</fullName>
    </recommendedName>
</protein>
<evidence type="ECO:0000313" key="2">
    <source>
        <dbReference type="EMBL" id="SCX34180.1"/>
    </source>
</evidence>
<dbReference type="Proteomes" id="UP000199707">
    <property type="component" value="Unassembled WGS sequence"/>
</dbReference>
<dbReference type="PROSITE" id="PS51257">
    <property type="entry name" value="PROKAR_LIPOPROTEIN"/>
    <property type="match status" value="1"/>
</dbReference>
<feature type="region of interest" description="Disordered" evidence="1">
    <location>
        <begin position="49"/>
        <end position="71"/>
    </location>
</feature>
<organism evidence="2 3">
    <name type="scientific">Mycolicibacterium fluoranthenivorans</name>
    <dbReference type="NCBI Taxonomy" id="258505"/>
    <lineage>
        <taxon>Bacteria</taxon>
        <taxon>Bacillati</taxon>
        <taxon>Actinomycetota</taxon>
        <taxon>Actinomycetes</taxon>
        <taxon>Mycobacteriales</taxon>
        <taxon>Mycobacteriaceae</taxon>
        <taxon>Mycolicibacterium</taxon>
    </lineage>
</organism>
<reference evidence="3" key="1">
    <citation type="submission" date="2016-10" db="EMBL/GenBank/DDBJ databases">
        <authorList>
            <person name="Varghese N."/>
            <person name="Submissions S."/>
        </authorList>
    </citation>
    <scope>NUCLEOTIDE SEQUENCE [LARGE SCALE GENOMIC DNA]</scope>
    <source>
        <strain evidence="3">UNC267MFSha1.1M11</strain>
    </source>
</reference>
<dbReference type="EMBL" id="FMUB01000022">
    <property type="protein sequence ID" value="SCX34180.1"/>
    <property type="molecule type" value="Genomic_DNA"/>
</dbReference>
<evidence type="ECO:0008006" key="4">
    <source>
        <dbReference type="Google" id="ProtNLM"/>
    </source>
</evidence>
<dbReference type="Gene3D" id="3.40.1000.10">
    <property type="entry name" value="Mog1/PsbP, alpha/beta/alpha sandwich"/>
    <property type="match status" value="1"/>
</dbReference>
<proteinExistence type="predicted"/>
<evidence type="ECO:0000313" key="3">
    <source>
        <dbReference type="Proteomes" id="UP000199707"/>
    </source>
</evidence>
<sequence length="211" mass="21731">MKSHPRSAVRAIGTALVVVALAACGQPIRNVSSPPSDPAAGTCPAATADRWATAPPTGDGPGVRVPQPPSWDSVPELITAAAPIVLRNMSLQQGNYAPALTAVVGDSTNQKTPQLLLDGSYKALTKNHTNPQLKSQQNTVVCGYPALTLNYTVDAAPGGPTQTVTALVIAPTVGAKLYTVAVTSVTTQPNDPTYQRDSQAMLNGTQVLAPT</sequence>
<gene>
    <name evidence="2" type="ORF">SAMN02799620_06244</name>
</gene>
<dbReference type="AlphaFoldDB" id="A0A1G4X2Z0"/>